<dbReference type="OrthoDB" id="5027717at2759"/>
<reference evidence="1" key="2">
    <citation type="submission" date="2020-05" db="EMBL/GenBank/DDBJ databases">
        <authorList>
            <person name="Kim H.-S."/>
            <person name="Proctor R.H."/>
            <person name="Brown D.W."/>
        </authorList>
    </citation>
    <scope>NUCLEOTIDE SEQUENCE</scope>
    <source>
        <strain evidence="1">NRRL 45417</strain>
    </source>
</reference>
<dbReference type="EMBL" id="JABFAI010000043">
    <property type="protein sequence ID" value="KAF4958932.1"/>
    <property type="molecule type" value="Genomic_DNA"/>
</dbReference>
<reference evidence="1" key="1">
    <citation type="journal article" date="2020" name="BMC Genomics">
        <title>Correction to: Identification and distribution of gene clusters required for synthesis of sphingolipid metabolism inhibitors in diverse species of the filamentous fungus Fusarium.</title>
        <authorList>
            <person name="Kim H.S."/>
            <person name="Lohmar J.M."/>
            <person name="Busman M."/>
            <person name="Brown D.W."/>
            <person name="Naumann T.A."/>
            <person name="Divon H.H."/>
            <person name="Lysoe E."/>
            <person name="Uhlig S."/>
            <person name="Proctor R.H."/>
        </authorList>
    </citation>
    <scope>NUCLEOTIDE SEQUENCE</scope>
    <source>
        <strain evidence="1">NRRL 45417</strain>
    </source>
</reference>
<proteinExistence type="predicted"/>
<dbReference type="AlphaFoldDB" id="A0A8H4TJJ7"/>
<dbReference type="Proteomes" id="UP000604273">
    <property type="component" value="Unassembled WGS sequence"/>
</dbReference>
<sequence length="339" mass="37136">MGRALATAPWREVNNKWTLEAPTSLKAENRGTLQTEKQTEEMKIRESLYFDRLEYETKLEALVASHGINEIREREVLKNRQIYGYSTKIGMGAILWFPTMGLSTITSIVGFRQLWVACSKLNVINGIIKKHNITPYECNLRDRVIPIVINVLTAGVGFGTSVLLSDIAAIGVEGASAQGVMFDPPQGLGDIADSAAADPSNFADGFFHGVEAQIDSISAALGSGDVAANVTQATMENAVPLSVGGEFMDGGNFGYEAAATVERFLVQQAVASSLEHMGDQSARNYLYSRITQDQQASEIRPTDEIYKWHEELDKVQTAIQHRATPRGFVNRNERSSCVT</sequence>
<gene>
    <name evidence="1" type="ORF">FGADI_2011</name>
</gene>
<evidence type="ECO:0000313" key="2">
    <source>
        <dbReference type="Proteomes" id="UP000604273"/>
    </source>
</evidence>
<organism evidence="1 2">
    <name type="scientific">Fusarium gaditjirri</name>
    <dbReference type="NCBI Taxonomy" id="282569"/>
    <lineage>
        <taxon>Eukaryota</taxon>
        <taxon>Fungi</taxon>
        <taxon>Dikarya</taxon>
        <taxon>Ascomycota</taxon>
        <taxon>Pezizomycotina</taxon>
        <taxon>Sordariomycetes</taxon>
        <taxon>Hypocreomycetidae</taxon>
        <taxon>Hypocreales</taxon>
        <taxon>Nectriaceae</taxon>
        <taxon>Fusarium</taxon>
        <taxon>Fusarium nisikadoi species complex</taxon>
    </lineage>
</organism>
<keyword evidence="2" id="KW-1185">Reference proteome</keyword>
<comment type="caution">
    <text evidence="1">The sequence shown here is derived from an EMBL/GenBank/DDBJ whole genome shotgun (WGS) entry which is preliminary data.</text>
</comment>
<accession>A0A8H4TJJ7</accession>
<name>A0A8H4TJJ7_9HYPO</name>
<protein>
    <submittedName>
        <fullName evidence="1">Uncharacterized protein</fullName>
    </submittedName>
</protein>
<evidence type="ECO:0000313" key="1">
    <source>
        <dbReference type="EMBL" id="KAF4958932.1"/>
    </source>
</evidence>